<dbReference type="RefSeq" id="WP_134126111.1">
    <property type="nucleotide sequence ID" value="NZ_SODU01000001.1"/>
</dbReference>
<organism evidence="3 4">
    <name type="scientific">Kribbella pratensis</name>
    <dbReference type="NCBI Taxonomy" id="2512112"/>
    <lineage>
        <taxon>Bacteria</taxon>
        <taxon>Bacillati</taxon>
        <taxon>Actinomycetota</taxon>
        <taxon>Actinomycetes</taxon>
        <taxon>Propionibacteriales</taxon>
        <taxon>Kribbellaceae</taxon>
        <taxon>Kribbella</taxon>
    </lineage>
</organism>
<evidence type="ECO:0000313" key="3">
    <source>
        <dbReference type="EMBL" id="TDW93140.1"/>
    </source>
</evidence>
<keyword evidence="3" id="KW-0378">Hydrolase</keyword>
<keyword evidence="1" id="KW-1133">Transmembrane helix</keyword>
<dbReference type="Gene3D" id="3.60.10.10">
    <property type="entry name" value="Endonuclease/exonuclease/phosphatase"/>
    <property type="match status" value="1"/>
</dbReference>
<accession>A0ABY2FJ46</accession>
<dbReference type="Proteomes" id="UP000295060">
    <property type="component" value="Unassembled WGS sequence"/>
</dbReference>
<evidence type="ECO:0000256" key="1">
    <source>
        <dbReference type="SAM" id="Phobius"/>
    </source>
</evidence>
<keyword evidence="1" id="KW-0472">Membrane</keyword>
<keyword evidence="3" id="KW-0540">Nuclease</keyword>
<dbReference type="EMBL" id="SODU01000001">
    <property type="protein sequence ID" value="TDW93140.1"/>
    <property type="molecule type" value="Genomic_DNA"/>
</dbReference>
<gene>
    <name evidence="3" type="ORF">EV137_0411</name>
</gene>
<dbReference type="GO" id="GO:0004519">
    <property type="term" value="F:endonuclease activity"/>
    <property type="evidence" value="ECO:0007669"/>
    <property type="project" value="UniProtKB-KW"/>
</dbReference>
<dbReference type="Pfam" id="PF03372">
    <property type="entry name" value="Exo_endo_phos"/>
    <property type="match status" value="1"/>
</dbReference>
<name>A0ABY2FJ46_9ACTN</name>
<reference evidence="3 4" key="1">
    <citation type="submission" date="2019-03" db="EMBL/GenBank/DDBJ databases">
        <title>Genomic Encyclopedia of Type Strains, Phase III (KMG-III): the genomes of soil and plant-associated and newly described type strains.</title>
        <authorList>
            <person name="Whitman W."/>
        </authorList>
    </citation>
    <scope>NUCLEOTIDE SEQUENCE [LARGE SCALE GENOMIC DNA]</scope>
    <source>
        <strain evidence="3 4">VKMAc-2574</strain>
    </source>
</reference>
<dbReference type="SUPFAM" id="SSF56219">
    <property type="entry name" value="DNase I-like"/>
    <property type="match status" value="1"/>
</dbReference>
<comment type="caution">
    <text evidence="3">The sequence shown here is derived from an EMBL/GenBank/DDBJ whole genome shotgun (WGS) entry which is preliminary data.</text>
</comment>
<dbReference type="InterPro" id="IPR036691">
    <property type="entry name" value="Endo/exonu/phosph_ase_sf"/>
</dbReference>
<evidence type="ECO:0000313" key="4">
    <source>
        <dbReference type="Proteomes" id="UP000295060"/>
    </source>
</evidence>
<protein>
    <submittedName>
        <fullName evidence="3">Endonuclease/exonuclease/phosphatase family protein</fullName>
    </submittedName>
</protein>
<keyword evidence="1" id="KW-0812">Transmembrane</keyword>
<feature type="transmembrane region" description="Helical" evidence="1">
    <location>
        <begin position="7"/>
        <end position="26"/>
    </location>
</feature>
<feature type="transmembrane region" description="Helical" evidence="1">
    <location>
        <begin position="38"/>
        <end position="61"/>
    </location>
</feature>
<dbReference type="InterPro" id="IPR005135">
    <property type="entry name" value="Endo/exonuclease/phosphatase"/>
</dbReference>
<sequence length="338" mass="36744">MEGEPPARRWVGIAIAGLLPWAWFVLRDRFGVVTDVTAIVLPLAVLVTAVVALVVAGAVGAAGAWRVPPGHRVLVRRRRRRAAVVFAVSTLLVGIVATFGPWVPHGTGTVDKSRAVRIAAVNIGSGELDGADNLLALKADVLVVSEIGEPLTQRLSESYPEHVADWKGPSIGVFSRWPLTVIEQTGPDLPGFVLRVHAPSGEFDLIAAHVPRPWWRTGGSTYTSSTDDGIPYQTTVAEHHRLIEQIAARAARDDRPVVVAGDLNTTDRGRDYRVLTDHLDDAMLDSWGRPSQIGKWSALMVRIDHLFVKPGWCSDDNDWYSIPMSDHHGLASTIGPCR</sequence>
<keyword evidence="3" id="KW-0255">Endonuclease</keyword>
<feature type="domain" description="Endonuclease/exonuclease/phosphatase" evidence="2">
    <location>
        <begin position="132"/>
        <end position="327"/>
    </location>
</feature>
<proteinExistence type="predicted"/>
<evidence type="ECO:0000259" key="2">
    <source>
        <dbReference type="Pfam" id="PF03372"/>
    </source>
</evidence>
<feature type="transmembrane region" description="Helical" evidence="1">
    <location>
        <begin position="82"/>
        <end position="103"/>
    </location>
</feature>
<keyword evidence="4" id="KW-1185">Reference proteome</keyword>